<dbReference type="InParanoid" id="A8WT10"/>
<evidence type="ECO:0000256" key="4">
    <source>
        <dbReference type="ARBA" id="ARBA00022598"/>
    </source>
</evidence>
<dbReference type="PRINTS" id="PR00097">
    <property type="entry name" value="ANTSNTHASEII"/>
</dbReference>
<evidence type="ECO:0000256" key="12">
    <source>
        <dbReference type="SAM" id="MobiDB-lite"/>
    </source>
</evidence>
<evidence type="ECO:0000256" key="3">
    <source>
        <dbReference type="ARBA" id="ARBA00012746"/>
    </source>
</evidence>
<proteinExistence type="predicted"/>
<keyword evidence="8 11" id="KW-0067">ATP-binding</keyword>
<dbReference type="HOGENOM" id="CLU_014340_0_2_1"/>
<dbReference type="Gene3D" id="3.30.300.10">
    <property type="match status" value="2"/>
</dbReference>
<dbReference type="Gene3D" id="3.40.50.620">
    <property type="entry name" value="HUPs"/>
    <property type="match status" value="1"/>
</dbReference>
<keyword evidence="7 11" id="KW-0658">Purine biosynthesis</keyword>
<feature type="domain" description="GMPS ATP-PPase" evidence="13">
    <location>
        <begin position="318"/>
        <end position="526"/>
    </location>
</feature>
<evidence type="ECO:0000256" key="1">
    <source>
        <dbReference type="ARBA" id="ARBA00005153"/>
    </source>
</evidence>
<evidence type="ECO:0000256" key="6">
    <source>
        <dbReference type="ARBA" id="ARBA00022749"/>
    </source>
</evidence>
<dbReference type="InterPro" id="IPR014729">
    <property type="entry name" value="Rossmann-like_a/b/a_fold"/>
</dbReference>
<dbReference type="AlphaFoldDB" id="A8WT10"/>
<dbReference type="Pfam" id="PF02540">
    <property type="entry name" value="NAD_synthase"/>
    <property type="match status" value="1"/>
</dbReference>
<keyword evidence="15" id="KW-1185">Reference proteome</keyword>
<keyword evidence="5 11" id="KW-0547">Nucleotide-binding</keyword>
<feature type="region of interest" description="Disordered" evidence="12">
    <location>
        <begin position="32"/>
        <end position="88"/>
    </location>
</feature>
<sequence length="808" mass="89841">MNAQISKYSLLSSELISFSRCTQVKIGARQSKRLSRNLPSERAKRTRAVSKVSEHTMKRSGSMLDVSEDSQHSTNKAPPTKKALEDSRENVSMNGNLSNLHKDSSGSHVNIVENLPVEKVDSGERVAILDFGAQYGKVIDRRVRELNVQSEMFPLNTTAKTLLGLGGFKAIIISGGPNSVYAEDAPTVDPEIFSCGLPVLGICYGFQLMNKIGGGTVSREQIREDGACEIKIDNQADLFQGLAEREIVLLTHGDSVTNSTISPNFKAIAWSEHLVAGICDVQRKLYGVQFHPEVDLTKNGNKIFENFLFPISGCTKSFTIENREQSCIKEIRSIIGDKKVLVMVSGGVDSAVCAALLNRALGPGRVTAVHIDNGFMRHLESDAVEMSLKALDLPVHRYDYGTTFRSSSEHMLPEEKALDEIDDPELKRKIIGNTFIRVKDLIMNELKINHNDYFLAQGTLRPDLIESASELASGHADTIKTHHNDTYLVRELRKAGKVIEPLKDFHKDEVRVLGKDLGLPDAIVQRHPFPGPGLAIRILCASQRRPEFILKLPNLPGCYGSTQEVTEKLISAAINPSQGIYENEHYEQQRKTAVALLSEKDRLLANAQKHQINAHVLPIRTVGVQGDARSYSHAVVLSTEERPVPWKLLFAYAGVIPKMFHGINRVCYAFGEKIDRSIEDLTLTFLVPQTVKKLQMADYFANEVLYARKNEHREQGLENVERHIQQMPVVLLPVDFDRESESGSYKHSIVLRPFVTSDFMTGQAAIPGEHLAEATVLEMVRAIKNNVPGISRVLLDMTCKPPGTTEWE</sequence>
<dbReference type="UniPathway" id="UPA00189">
    <property type="reaction ID" value="UER00296"/>
</dbReference>
<gene>
    <name evidence="16" type="primary">gmps-1</name>
    <name evidence="14 16" type="ORF">CBG03001</name>
    <name evidence="14" type="ORF">CBG_03001</name>
</gene>
<dbReference type="NCBIfam" id="NF000848">
    <property type="entry name" value="PRK00074.1"/>
    <property type="match status" value="1"/>
</dbReference>
<organism evidence="14 15">
    <name type="scientific">Caenorhabditis briggsae</name>
    <dbReference type="NCBI Taxonomy" id="6238"/>
    <lineage>
        <taxon>Eukaryota</taxon>
        <taxon>Metazoa</taxon>
        <taxon>Ecdysozoa</taxon>
        <taxon>Nematoda</taxon>
        <taxon>Chromadorea</taxon>
        <taxon>Rhabditida</taxon>
        <taxon>Rhabditina</taxon>
        <taxon>Rhabditomorpha</taxon>
        <taxon>Rhabditoidea</taxon>
        <taxon>Rhabditidae</taxon>
        <taxon>Peloderinae</taxon>
        <taxon>Caenorhabditis</taxon>
    </lineage>
</organism>
<evidence type="ECO:0000313" key="15">
    <source>
        <dbReference type="Proteomes" id="UP000008549"/>
    </source>
</evidence>
<evidence type="ECO:0000256" key="9">
    <source>
        <dbReference type="ARBA" id="ARBA00022962"/>
    </source>
</evidence>
<dbReference type="InterPro" id="IPR004739">
    <property type="entry name" value="GMP_synth_GATase"/>
</dbReference>
<dbReference type="Pfam" id="PF00958">
    <property type="entry name" value="GMP_synt_C"/>
    <property type="match status" value="1"/>
</dbReference>
<evidence type="ECO:0000256" key="2">
    <source>
        <dbReference type="ARBA" id="ARBA00011738"/>
    </source>
</evidence>
<keyword evidence="9" id="KW-0315">Glutamine amidotransferase</keyword>
<dbReference type="CDD" id="cd01742">
    <property type="entry name" value="GATase1_GMP_Synthase"/>
    <property type="match status" value="1"/>
</dbReference>
<dbReference type="NCBIfam" id="TIGR00888">
    <property type="entry name" value="guaA_Nterm"/>
    <property type="match status" value="1"/>
</dbReference>
<dbReference type="InterPro" id="IPR001674">
    <property type="entry name" value="GMP_synth_C"/>
</dbReference>
<dbReference type="Proteomes" id="UP000008549">
    <property type="component" value="Unassembled WGS sequence"/>
</dbReference>
<dbReference type="FunCoup" id="A8WT10">
    <property type="interactions" value="3157"/>
</dbReference>
<dbReference type="PANTHER" id="PTHR11922:SF2">
    <property type="entry name" value="GMP SYNTHASE [GLUTAMINE-HYDROLYZING]"/>
    <property type="match status" value="1"/>
</dbReference>
<evidence type="ECO:0000259" key="13">
    <source>
        <dbReference type="PROSITE" id="PS51553"/>
    </source>
</evidence>
<reference evidence="14 15" key="1">
    <citation type="journal article" date="2003" name="PLoS Biol.">
        <title>The genome sequence of Caenorhabditis briggsae: a platform for comparative genomics.</title>
        <authorList>
            <person name="Stein L.D."/>
            <person name="Bao Z."/>
            <person name="Blasiar D."/>
            <person name="Blumenthal T."/>
            <person name="Brent M.R."/>
            <person name="Chen N."/>
            <person name="Chinwalla A."/>
            <person name="Clarke L."/>
            <person name="Clee C."/>
            <person name="Coghlan A."/>
            <person name="Coulson A."/>
            <person name="D'Eustachio P."/>
            <person name="Fitch D.H."/>
            <person name="Fulton L.A."/>
            <person name="Fulton R.E."/>
            <person name="Griffiths-Jones S."/>
            <person name="Harris T.W."/>
            <person name="Hillier L.W."/>
            <person name="Kamath R."/>
            <person name="Kuwabara P.E."/>
            <person name="Mardis E.R."/>
            <person name="Marra M.A."/>
            <person name="Miner T.L."/>
            <person name="Minx P."/>
            <person name="Mullikin J.C."/>
            <person name="Plumb R.W."/>
            <person name="Rogers J."/>
            <person name="Schein J.E."/>
            <person name="Sohrmann M."/>
            <person name="Spieth J."/>
            <person name="Stajich J.E."/>
            <person name="Wei C."/>
            <person name="Willey D."/>
            <person name="Wilson R.K."/>
            <person name="Durbin R."/>
            <person name="Waterston R.H."/>
        </authorList>
    </citation>
    <scope>NUCLEOTIDE SEQUENCE [LARGE SCALE GENOMIC DNA]</scope>
    <source>
        <strain evidence="14 15">AF16</strain>
    </source>
</reference>
<dbReference type="GO" id="GO:0003921">
    <property type="term" value="F:GMP synthase activity"/>
    <property type="evidence" value="ECO:0000318"/>
    <property type="project" value="GO_Central"/>
</dbReference>
<dbReference type="GO" id="GO:0005829">
    <property type="term" value="C:cytosol"/>
    <property type="evidence" value="ECO:0000318"/>
    <property type="project" value="GO_Central"/>
</dbReference>
<dbReference type="FunFam" id="3.40.50.620:FF:000044">
    <property type="entry name" value="GMP synthase [glutamine-hydrolyzing]"/>
    <property type="match status" value="1"/>
</dbReference>
<dbReference type="EMBL" id="HE601438">
    <property type="protein sequence ID" value="CAP23621.2"/>
    <property type="molecule type" value="Genomic_DNA"/>
</dbReference>
<dbReference type="InterPro" id="IPR025777">
    <property type="entry name" value="GMPS_ATP_PPase_dom"/>
</dbReference>
<dbReference type="FunFam" id="3.30.300.10:FF:000008">
    <property type="entry name" value="GMP synthase [glutamine-hydrolyzing]"/>
    <property type="match status" value="1"/>
</dbReference>
<dbReference type="InterPro" id="IPR017926">
    <property type="entry name" value="GATASE"/>
</dbReference>
<dbReference type="PROSITE" id="PS51553">
    <property type="entry name" value="GMPS_ATP_PPASE"/>
    <property type="match status" value="1"/>
</dbReference>
<dbReference type="STRING" id="6238.A8WT10"/>
<dbReference type="FunFam" id="3.40.50.880:FF:000013">
    <property type="entry name" value="GMP synthase [glutamine-hydrolyzing]"/>
    <property type="match status" value="1"/>
</dbReference>
<dbReference type="SUPFAM" id="SSF52317">
    <property type="entry name" value="Class I glutamine amidotransferase-like"/>
    <property type="match status" value="1"/>
</dbReference>
<accession>A8WT10</accession>
<dbReference type="GO" id="GO:0006177">
    <property type="term" value="P:GMP biosynthetic process"/>
    <property type="evidence" value="ECO:0000318"/>
    <property type="project" value="GO_Central"/>
</dbReference>
<dbReference type="PRINTS" id="PR00096">
    <property type="entry name" value="GATASE"/>
</dbReference>
<comment type="subunit">
    <text evidence="2">Homodimer.</text>
</comment>
<evidence type="ECO:0000313" key="14">
    <source>
        <dbReference type="EMBL" id="CAP23621.2"/>
    </source>
</evidence>
<dbReference type="eggNOG" id="KOG1622">
    <property type="taxonomic scope" value="Eukaryota"/>
</dbReference>
<dbReference type="CDD" id="cd01997">
    <property type="entry name" value="GMP_synthase_C"/>
    <property type="match status" value="1"/>
</dbReference>
<dbReference type="SUPFAM" id="SSF52402">
    <property type="entry name" value="Adenine nucleotide alpha hydrolases-like"/>
    <property type="match status" value="1"/>
</dbReference>
<dbReference type="Gene3D" id="3.40.50.880">
    <property type="match status" value="1"/>
</dbReference>
<dbReference type="OMA" id="IWQSFAV"/>
<dbReference type="FunFam" id="3.30.300.10:FF:000037">
    <property type="entry name" value="Probable GMP synthase [glutamine-hydrolyzing]"/>
    <property type="match status" value="1"/>
</dbReference>
<name>A8WT10_CAEBR</name>
<evidence type="ECO:0000256" key="7">
    <source>
        <dbReference type="ARBA" id="ARBA00022755"/>
    </source>
</evidence>
<evidence type="ECO:0000256" key="10">
    <source>
        <dbReference type="ARBA" id="ARBA00031356"/>
    </source>
</evidence>
<dbReference type="WormBase" id="CBG03001">
    <property type="protein sequence ID" value="CBP41181"/>
    <property type="gene ID" value="WBGene00025948"/>
    <property type="gene designation" value="Cbr-gmps-1"/>
</dbReference>
<dbReference type="SUPFAM" id="SSF54810">
    <property type="entry name" value="GMP synthetase C-terminal dimerisation domain"/>
    <property type="match status" value="2"/>
</dbReference>
<dbReference type="GO" id="GO:0005524">
    <property type="term" value="F:ATP binding"/>
    <property type="evidence" value="ECO:0007669"/>
    <property type="project" value="UniProtKB-UniRule"/>
</dbReference>
<dbReference type="EC" id="6.3.5.2" evidence="3"/>
<dbReference type="PANTHER" id="PTHR11922">
    <property type="entry name" value="GMP SYNTHASE-RELATED"/>
    <property type="match status" value="1"/>
</dbReference>
<dbReference type="InterPro" id="IPR022310">
    <property type="entry name" value="NAD/GMP_synthase"/>
</dbReference>
<dbReference type="InterPro" id="IPR029062">
    <property type="entry name" value="Class_I_gatase-like"/>
</dbReference>
<evidence type="ECO:0000256" key="11">
    <source>
        <dbReference type="PROSITE-ProRule" id="PRU00886"/>
    </source>
</evidence>
<dbReference type="PROSITE" id="PS51273">
    <property type="entry name" value="GATASE_TYPE_1"/>
    <property type="match status" value="1"/>
</dbReference>
<evidence type="ECO:0000313" key="16">
    <source>
        <dbReference type="WormBase" id="CBG03001"/>
    </source>
</evidence>
<evidence type="ECO:0000256" key="8">
    <source>
        <dbReference type="ARBA" id="ARBA00022840"/>
    </source>
</evidence>
<feature type="binding site" evidence="11">
    <location>
        <begin position="345"/>
        <end position="351"/>
    </location>
    <ligand>
        <name>ATP</name>
        <dbReference type="ChEBI" id="CHEBI:30616"/>
    </ligand>
</feature>
<evidence type="ECO:0000256" key="5">
    <source>
        <dbReference type="ARBA" id="ARBA00022741"/>
    </source>
</evidence>
<keyword evidence="4" id="KW-0436">Ligase</keyword>
<protein>
    <recommendedName>
        <fullName evidence="3">GMP synthase (glutamine-hydrolyzing)</fullName>
        <ecNumber evidence="3">6.3.5.2</ecNumber>
    </recommendedName>
    <alternativeName>
        <fullName evidence="10">Glutamine amidotransferase</fullName>
    </alternativeName>
</protein>
<reference evidence="14 15" key="2">
    <citation type="journal article" date="2011" name="PLoS Genet.">
        <title>Caenorhabditis briggsae recombinant inbred line genotypes reveal inter-strain incompatibility and the evolution of recombination.</title>
        <authorList>
            <person name="Ross J.A."/>
            <person name="Koboldt D.C."/>
            <person name="Staisch J.E."/>
            <person name="Chamberlin H.M."/>
            <person name="Gupta B.P."/>
            <person name="Miller R.D."/>
            <person name="Baird S.E."/>
            <person name="Haag E.S."/>
        </authorList>
    </citation>
    <scope>NUCLEOTIDE SEQUENCE [LARGE SCALE GENOMIC DNA]</scope>
    <source>
        <strain evidence="14 15">AF16</strain>
    </source>
</reference>
<dbReference type="Pfam" id="PF00117">
    <property type="entry name" value="GATase"/>
    <property type="match status" value="1"/>
</dbReference>
<keyword evidence="6 11" id="KW-0332">GMP biosynthesis</keyword>
<comment type="pathway">
    <text evidence="1">Purine metabolism; GMP biosynthesis; GMP from XMP (L-Gln route): step 1/1.</text>
</comment>